<dbReference type="VEuPathDB" id="CryptoDB:CHUDEA6_2810"/>
<protein>
    <submittedName>
        <fullName evidence="3">Uncharacterized protein</fullName>
    </submittedName>
</protein>
<name>A0A0S4TGY1_CRYHO</name>
<feature type="region of interest" description="Disordered" evidence="2">
    <location>
        <begin position="861"/>
        <end position="882"/>
    </location>
</feature>
<dbReference type="PANTHER" id="PTHR12790">
    <property type="entry name" value="TRANSCRIPTION INITIATION FACTOR IA RRN3"/>
    <property type="match status" value="1"/>
</dbReference>
<reference evidence="3" key="1">
    <citation type="submission" date="2015-08" db="EMBL/GenBank/DDBJ databases">
        <authorList>
            <person name="Babu N.S."/>
            <person name="Beckwith C.J."/>
            <person name="Beseler K.G."/>
            <person name="Brison A."/>
            <person name="Carone J.V."/>
            <person name="Caskin T.P."/>
            <person name="Diamond M."/>
            <person name="Durham M.E."/>
            <person name="Foxe J.M."/>
            <person name="Go M."/>
            <person name="Henderson B.A."/>
            <person name="Jones I.B."/>
            <person name="McGettigan J.A."/>
            <person name="Micheletti S.J."/>
            <person name="Nasrallah M.E."/>
            <person name="Ortiz D."/>
            <person name="Piller C.R."/>
            <person name="Privatt S.R."/>
            <person name="Schneider S.L."/>
            <person name="Sharp S."/>
            <person name="Smith T.C."/>
            <person name="Stanton J.D."/>
            <person name="Ullery H.E."/>
            <person name="Wilson R.J."/>
            <person name="Serrano M.G."/>
            <person name="Buck G."/>
            <person name="Lee V."/>
            <person name="Wang Y."/>
            <person name="Carvalho R."/>
            <person name="Voegtly L."/>
            <person name="Shi R."/>
            <person name="Duckworth R."/>
            <person name="Johnson A."/>
            <person name="Loviza R."/>
            <person name="Walstead R."/>
            <person name="Shah Z."/>
            <person name="Kiflezghi M."/>
            <person name="Wade K."/>
            <person name="Ball S.L."/>
            <person name="Bradley K.W."/>
            <person name="Asai D.J."/>
            <person name="Bowman C.A."/>
            <person name="Russell D.A."/>
            <person name="Pope W.H."/>
            <person name="Jacobs-Sera D."/>
            <person name="Hendrix R.W."/>
            <person name="Hatfull G.F."/>
        </authorList>
    </citation>
    <scope>NUCLEOTIDE SEQUENCE [LARGE SCALE GENOMIC DNA]</scope>
</reference>
<proteinExistence type="inferred from homology"/>
<feature type="region of interest" description="Disordered" evidence="2">
    <location>
        <begin position="815"/>
        <end position="840"/>
    </location>
</feature>
<gene>
    <name evidence="3" type="ORF">CHUDEA6_2810</name>
</gene>
<dbReference type="GO" id="GO:0006361">
    <property type="term" value="P:transcription initiation at RNA polymerase I promoter"/>
    <property type="evidence" value="ECO:0007669"/>
    <property type="project" value="InterPro"/>
</dbReference>
<dbReference type="GO" id="GO:0005634">
    <property type="term" value="C:nucleus"/>
    <property type="evidence" value="ECO:0007669"/>
    <property type="project" value="TreeGrafter"/>
</dbReference>
<evidence type="ECO:0000256" key="1">
    <source>
        <dbReference type="ARBA" id="ARBA00010098"/>
    </source>
</evidence>
<dbReference type="VEuPathDB" id="CryptoDB:Chro.60326"/>
<dbReference type="PANTHER" id="PTHR12790:SF0">
    <property type="entry name" value="RNA POLYMERASE I-SPECIFIC TRANSCRIPTION INITIATION FACTOR RRN3-RELATED"/>
    <property type="match status" value="1"/>
</dbReference>
<sequence length="882" mass="102180">MIQVPEKTQKDSSIYGLIGEFDFFGASDSDFGELVHTIVDQIGGENTNNEKLFDVLKKKLTILDNGTLNLFAPAKFSKPDIKDIVLPDESYFDCKSSLKKELKSICQNAQIDSQIFHSKDLSILRFVFSHHNFFNSQNETRYPQDYDFYVIKHLNTDFNGCRTFAIKKKHGKSSKHDESDNEQQLIPISYVSSVENITTKWEKAGRRIINLMQAIVNIVPSDIKLFITTMQDIYPIAFRNSLDSYILYSKLLFHGIKLIPSTMSILLRFLINKLISLESEIHSKNPNNYTKERFEKWRQEELQTVAIKIRRGEYADINSAKSYIQDLDGLKAQFSQRFTEEDIDRNAQVIDNVMKGLFDFISEVYENGFQYTKIFLNSTETSYSTQTKNLKVPNNVSNILSSSDLESSAVEDIVVSGYGKKEELLYKQFVDLESTILNIFETQILAIESCQFVNYIPIYLVCHCDSWCEKFLQIIFKKLFNPHETLIIRESSVDYIVFFVTNYQIVCNFKFYTPCIKYLMQFLHDFVAHWSIEKSDQNLSSQEIFHSNKRSGFKRSFGGNSQKHSHLTLRNLFGLYCHVVFSLCKFVSVIINTILSENVQDSSFEDLCFLIDSLLNMNRGFIPFILCGDLSPIDNIDPSTLTIFLKSVIILIHKVISIQKEKLSISKYYGAIKLISELLNSNSSKEIVKVESKLFLDKLWLWHSGKYVNKFKTSNSNLIEDQDISFHILELLKVIEDEIEIHSEEEPEPPNQEIDIPEKKYGEMESSILPEQSLWEYVWGDVPVSYEELEQELYVTKNKMYKEDLDRQFDYSREELNGQDEDKEPKRGLCSKKPSSSGMSLLDTLLSSDAFKRGEAILHSYQRKHSPSGKKMNKFSRKSRLF</sequence>
<accession>A0A0S4TGY1</accession>
<dbReference type="GO" id="GO:0001042">
    <property type="term" value="F:RNA polymerase I core binding"/>
    <property type="evidence" value="ECO:0007669"/>
    <property type="project" value="TreeGrafter"/>
</dbReference>
<comment type="similarity">
    <text evidence="1">Belongs to the RRN3 family.</text>
</comment>
<evidence type="ECO:0000313" key="3">
    <source>
        <dbReference type="EMBL" id="CUV06706.1"/>
    </source>
</evidence>
<evidence type="ECO:0000256" key="2">
    <source>
        <dbReference type="SAM" id="MobiDB-lite"/>
    </source>
</evidence>
<dbReference type="VEuPathDB" id="CryptoDB:ChTU502y2012_379g0065"/>
<dbReference type="InterPro" id="IPR007991">
    <property type="entry name" value="RNA_pol_I_trans_ini_fac_RRN3"/>
</dbReference>
<dbReference type="Pfam" id="PF05327">
    <property type="entry name" value="RRN3"/>
    <property type="match status" value="1"/>
</dbReference>
<dbReference type="GO" id="GO:0001181">
    <property type="term" value="F:RNA polymerase I general transcription initiation factor activity"/>
    <property type="evidence" value="ECO:0007669"/>
    <property type="project" value="InterPro"/>
</dbReference>
<dbReference type="EMBL" id="LN877952">
    <property type="protein sequence ID" value="CUV06706.1"/>
    <property type="molecule type" value="Genomic_DNA"/>
</dbReference>
<organism evidence="3">
    <name type="scientific">Cryptosporidium hominis</name>
    <dbReference type="NCBI Taxonomy" id="237895"/>
    <lineage>
        <taxon>Eukaryota</taxon>
        <taxon>Sar</taxon>
        <taxon>Alveolata</taxon>
        <taxon>Apicomplexa</taxon>
        <taxon>Conoidasida</taxon>
        <taxon>Coccidia</taxon>
        <taxon>Eucoccidiorida</taxon>
        <taxon>Eimeriorina</taxon>
        <taxon>Cryptosporidiidae</taxon>
        <taxon>Cryptosporidium</taxon>
    </lineage>
</organism>
<dbReference type="VEuPathDB" id="CryptoDB:GY17_00000290"/>
<dbReference type="VEuPathDB" id="CryptoDB:Chro.60324"/>
<dbReference type="Proteomes" id="UP000199752">
    <property type="component" value="Chromosome 6"/>
</dbReference>
<dbReference type="AlphaFoldDB" id="A0A0S4TGY1"/>